<dbReference type="GO" id="GO:0006508">
    <property type="term" value="P:proteolysis"/>
    <property type="evidence" value="ECO:0007669"/>
    <property type="project" value="UniProtKB-KW"/>
</dbReference>
<keyword evidence="1" id="KW-0378">Hydrolase</keyword>
<dbReference type="AlphaFoldDB" id="A0A0A1WVQ9"/>
<accession>A0A0A1WVQ9</accession>
<keyword evidence="1" id="KW-0645">Protease</keyword>
<organism evidence="1">
    <name type="scientific">Zeugodacus cucurbitae</name>
    <name type="common">Melon fruit fly</name>
    <name type="synonym">Bactrocera cucurbitae</name>
    <dbReference type="NCBI Taxonomy" id="28588"/>
    <lineage>
        <taxon>Eukaryota</taxon>
        <taxon>Metazoa</taxon>
        <taxon>Ecdysozoa</taxon>
        <taxon>Arthropoda</taxon>
        <taxon>Hexapoda</taxon>
        <taxon>Insecta</taxon>
        <taxon>Pterygota</taxon>
        <taxon>Neoptera</taxon>
        <taxon>Endopterygota</taxon>
        <taxon>Diptera</taxon>
        <taxon>Brachycera</taxon>
        <taxon>Muscomorpha</taxon>
        <taxon>Tephritoidea</taxon>
        <taxon>Tephritidae</taxon>
        <taxon>Zeugodacus</taxon>
        <taxon>Zeugodacus</taxon>
    </lineage>
</organism>
<evidence type="ECO:0000313" key="1">
    <source>
        <dbReference type="EMBL" id="JAD03154.1"/>
    </source>
</evidence>
<protein>
    <submittedName>
        <fullName evidence="1">Probable cysteine protease ATG4</fullName>
    </submittedName>
</protein>
<name>A0A0A1WVQ9_ZEUCU</name>
<proteinExistence type="predicted"/>
<reference evidence="1" key="1">
    <citation type="submission" date="2014-11" db="EMBL/GenBank/DDBJ databases">
        <authorList>
            <person name="Geib S."/>
        </authorList>
    </citation>
    <scope>NUCLEOTIDE SEQUENCE</scope>
</reference>
<gene>
    <name evidence="1" type="primary">ATG4</name>
    <name evidence="1" type="ORF">g.38661</name>
</gene>
<reference evidence="1" key="2">
    <citation type="journal article" date="2015" name="Gigascience">
        <title>Reconstructing a comprehensive transcriptome assembly of a white-pupal translocated strain of the pest fruit fly Bactrocera cucurbitae.</title>
        <authorList>
            <person name="Sim S.B."/>
            <person name="Calla B."/>
            <person name="Hall B."/>
            <person name="DeRego T."/>
            <person name="Geib S.M."/>
        </authorList>
    </citation>
    <scope>NUCLEOTIDE SEQUENCE</scope>
</reference>
<sequence length="122" mass="14375">MNQDALENVYYKNLGINSHPSAHEISMHVLRRQFSQTESNCEEDDGINLDWNYDQEDDLKEHLQTAEQLAVEQMEIPDEHFASKKPSETQIRRYGISHLQESFMAIEIPKMCCYYDEYDKLA</sequence>
<dbReference type="GO" id="GO:0008233">
    <property type="term" value="F:peptidase activity"/>
    <property type="evidence" value="ECO:0007669"/>
    <property type="project" value="UniProtKB-KW"/>
</dbReference>
<dbReference type="EMBL" id="GBXI01011138">
    <property type="protein sequence ID" value="JAD03154.1"/>
    <property type="molecule type" value="Transcribed_RNA"/>
</dbReference>